<dbReference type="InterPro" id="IPR004358">
    <property type="entry name" value="Sig_transdc_His_kin-like_C"/>
</dbReference>
<dbReference type="PANTHER" id="PTHR43047:SF72">
    <property type="entry name" value="OSMOSENSING HISTIDINE PROTEIN KINASE SLN1"/>
    <property type="match status" value="1"/>
</dbReference>
<dbReference type="GO" id="GO:0005524">
    <property type="term" value="F:ATP binding"/>
    <property type="evidence" value="ECO:0007669"/>
    <property type="project" value="UniProtKB-KW"/>
</dbReference>
<evidence type="ECO:0000256" key="5">
    <source>
        <dbReference type="ARBA" id="ARBA00022553"/>
    </source>
</evidence>
<dbReference type="PROSITE" id="PS50109">
    <property type="entry name" value="HIS_KIN"/>
    <property type="match status" value="1"/>
</dbReference>
<feature type="transmembrane region" description="Helical" evidence="12">
    <location>
        <begin position="282"/>
        <end position="302"/>
    </location>
</feature>
<dbReference type="InterPro" id="IPR036890">
    <property type="entry name" value="HATPase_C_sf"/>
</dbReference>
<evidence type="ECO:0000256" key="2">
    <source>
        <dbReference type="ARBA" id="ARBA00004236"/>
    </source>
</evidence>
<organism evidence="14 15">
    <name type="scientific">Cyclonatronum proteinivorum</name>
    <dbReference type="NCBI Taxonomy" id="1457365"/>
    <lineage>
        <taxon>Bacteria</taxon>
        <taxon>Pseudomonadati</taxon>
        <taxon>Balneolota</taxon>
        <taxon>Balneolia</taxon>
        <taxon>Balneolales</taxon>
        <taxon>Cyclonatronaceae</taxon>
        <taxon>Cyclonatronum</taxon>
    </lineage>
</organism>
<dbReference type="SMART" id="SM00387">
    <property type="entry name" value="HATPase_c"/>
    <property type="match status" value="1"/>
</dbReference>
<dbReference type="EC" id="2.7.13.3" evidence="3"/>
<evidence type="ECO:0000256" key="1">
    <source>
        <dbReference type="ARBA" id="ARBA00000085"/>
    </source>
</evidence>
<keyword evidence="7" id="KW-0547">Nucleotide-binding</keyword>
<dbReference type="Pfam" id="PF02518">
    <property type="entry name" value="HATPase_c"/>
    <property type="match status" value="1"/>
</dbReference>
<reference evidence="14 15" key="1">
    <citation type="submission" date="2018-03" db="EMBL/GenBank/DDBJ databases">
        <title>Phenotypic and genomic properties of Cyclonatronum proteinivorum gen. nov., sp. nov., a haloalkaliphilic bacteroidete from soda lakes possessing Na+-translocating rhodopsin.</title>
        <authorList>
            <person name="Toshchakov S.V."/>
            <person name="Korzhenkov A."/>
            <person name="Samarov N.I."/>
            <person name="Kublanov I.V."/>
            <person name="Muntyan M.S."/>
            <person name="Sorokin D.Y."/>
        </authorList>
    </citation>
    <scope>NUCLEOTIDE SEQUENCE [LARGE SCALE GENOMIC DNA]</scope>
    <source>
        <strain evidence="14 15">Omega</strain>
    </source>
</reference>
<comment type="catalytic activity">
    <reaction evidence="1">
        <text>ATP + protein L-histidine = ADP + protein N-phospho-L-histidine.</text>
        <dbReference type="EC" id="2.7.13.3"/>
    </reaction>
</comment>
<dbReference type="Gene3D" id="3.30.565.10">
    <property type="entry name" value="Histidine kinase-like ATPase, C-terminal domain"/>
    <property type="match status" value="1"/>
</dbReference>
<dbReference type="OrthoDB" id="1933776at2"/>
<dbReference type="InterPro" id="IPR003661">
    <property type="entry name" value="HisK_dim/P_dom"/>
</dbReference>
<evidence type="ECO:0000256" key="11">
    <source>
        <dbReference type="ARBA" id="ARBA00023136"/>
    </source>
</evidence>
<evidence type="ECO:0000256" key="4">
    <source>
        <dbReference type="ARBA" id="ARBA00022475"/>
    </source>
</evidence>
<dbReference type="SUPFAM" id="SSF55874">
    <property type="entry name" value="ATPase domain of HSP90 chaperone/DNA topoisomerase II/histidine kinase"/>
    <property type="match status" value="1"/>
</dbReference>
<keyword evidence="8 14" id="KW-0418">Kinase</keyword>
<dbReference type="PANTHER" id="PTHR43047">
    <property type="entry name" value="TWO-COMPONENT HISTIDINE PROTEIN KINASE"/>
    <property type="match status" value="1"/>
</dbReference>
<evidence type="ECO:0000313" key="14">
    <source>
        <dbReference type="EMBL" id="AXJ01794.1"/>
    </source>
</evidence>
<evidence type="ECO:0000256" key="7">
    <source>
        <dbReference type="ARBA" id="ARBA00022741"/>
    </source>
</evidence>
<dbReference type="GO" id="GO:0005886">
    <property type="term" value="C:plasma membrane"/>
    <property type="evidence" value="ECO:0007669"/>
    <property type="project" value="UniProtKB-SubCell"/>
</dbReference>
<keyword evidence="9" id="KW-0067">ATP-binding</keyword>
<proteinExistence type="predicted"/>
<keyword evidence="5" id="KW-0597">Phosphoprotein</keyword>
<evidence type="ECO:0000259" key="13">
    <source>
        <dbReference type="PROSITE" id="PS50109"/>
    </source>
</evidence>
<accession>A0A345UMU2</accession>
<dbReference type="InterPro" id="IPR003594">
    <property type="entry name" value="HATPase_dom"/>
</dbReference>
<keyword evidence="12" id="KW-0812">Transmembrane</keyword>
<dbReference type="EMBL" id="CP027806">
    <property type="protein sequence ID" value="AXJ01794.1"/>
    <property type="molecule type" value="Genomic_DNA"/>
</dbReference>
<keyword evidence="10" id="KW-0902">Two-component regulatory system</keyword>
<evidence type="ECO:0000256" key="12">
    <source>
        <dbReference type="SAM" id="Phobius"/>
    </source>
</evidence>
<dbReference type="InterPro" id="IPR005467">
    <property type="entry name" value="His_kinase_dom"/>
</dbReference>
<feature type="domain" description="Histidine kinase" evidence="13">
    <location>
        <begin position="319"/>
        <end position="537"/>
    </location>
</feature>
<dbReference type="GO" id="GO:0009927">
    <property type="term" value="F:histidine phosphotransfer kinase activity"/>
    <property type="evidence" value="ECO:0007669"/>
    <property type="project" value="TreeGrafter"/>
</dbReference>
<evidence type="ECO:0000256" key="3">
    <source>
        <dbReference type="ARBA" id="ARBA00012438"/>
    </source>
</evidence>
<dbReference type="PRINTS" id="PR00344">
    <property type="entry name" value="BCTRLSENSOR"/>
</dbReference>
<dbReference type="AlphaFoldDB" id="A0A345UMU2"/>
<name>A0A345UMU2_9BACT</name>
<keyword evidence="6" id="KW-0808">Transferase</keyword>
<comment type="subcellular location">
    <subcellularLocation>
        <location evidence="2">Cell membrane</location>
    </subcellularLocation>
</comment>
<gene>
    <name evidence="14" type="ORF">CYPRO_2552</name>
</gene>
<dbReference type="SMART" id="SM00388">
    <property type="entry name" value="HisKA"/>
    <property type="match status" value="1"/>
</dbReference>
<keyword evidence="15" id="KW-1185">Reference proteome</keyword>
<keyword evidence="11 12" id="KW-0472">Membrane</keyword>
<dbReference type="GO" id="GO:0000155">
    <property type="term" value="F:phosphorelay sensor kinase activity"/>
    <property type="evidence" value="ECO:0007669"/>
    <property type="project" value="InterPro"/>
</dbReference>
<evidence type="ECO:0000256" key="10">
    <source>
        <dbReference type="ARBA" id="ARBA00023012"/>
    </source>
</evidence>
<evidence type="ECO:0000256" key="8">
    <source>
        <dbReference type="ARBA" id="ARBA00022777"/>
    </source>
</evidence>
<dbReference type="InterPro" id="IPR036097">
    <property type="entry name" value="HisK_dim/P_sf"/>
</dbReference>
<dbReference type="RefSeq" id="WP_114984950.1">
    <property type="nucleotide sequence ID" value="NZ_CP027806.1"/>
</dbReference>
<sequence>MNNIFSTRRMLLALGIIGVLALTGMNLYSIYALHMSAVTTSVEKNREQLDDLSQWVRVRLRQNSGNLWRLEASEIRRVAESPDAIPEPLLQYLRHASADQLFDDIFFTFDGDRICSGEAQVLRFDGASDRLVEASNIPEQVCRGVGLVSTRMNVLSSTYKWTAYMMTDSYFTFNFVFFNPDEAETVAYISMPINRDYLISGVVGPEIRHRFGDAAESGVLVYLDDWTQRQVLVSNDAANKDISRDHDFIARFSGILEDWNLKMRHIETPEVAASKATLVRNIAVLAVTVFTLMFSLLFLYIVSKRDRELSMRQASFLANVTHELKTPLAVMQAAGENLADGRVTTPERLQSYGEHIFTESMRLRKMIEKLLDVARTEAGQLTLKPMLLQPDSLVKDHLHEQQGFLNQNNVELDLHIEDDIPKINVDQNSFETILGNLIENAVKYSQNEKYLGIHVYSNQKKVFIEVEDRGTGIPAESQKLIFEKFYRVEDTLTARTKGHGLGLSIVKNLTERNGGQISLSSTYGKGSTFTISFPIAANATFSKQHRPKQNEEESKAEYV</sequence>
<dbReference type="SUPFAM" id="SSF47384">
    <property type="entry name" value="Homodimeric domain of signal transducing histidine kinase"/>
    <property type="match status" value="1"/>
</dbReference>
<evidence type="ECO:0000256" key="9">
    <source>
        <dbReference type="ARBA" id="ARBA00022840"/>
    </source>
</evidence>
<evidence type="ECO:0000256" key="6">
    <source>
        <dbReference type="ARBA" id="ARBA00022679"/>
    </source>
</evidence>
<keyword evidence="4" id="KW-1003">Cell membrane</keyword>
<protein>
    <recommendedName>
        <fullName evidence="3">histidine kinase</fullName>
        <ecNumber evidence="3">2.7.13.3</ecNumber>
    </recommendedName>
</protein>
<dbReference type="Gene3D" id="1.10.287.130">
    <property type="match status" value="1"/>
</dbReference>
<dbReference type="CDD" id="cd00082">
    <property type="entry name" value="HisKA"/>
    <property type="match status" value="1"/>
</dbReference>
<evidence type="ECO:0000313" key="15">
    <source>
        <dbReference type="Proteomes" id="UP000254808"/>
    </source>
</evidence>
<dbReference type="KEGG" id="cprv:CYPRO_2552"/>
<dbReference type="Proteomes" id="UP000254808">
    <property type="component" value="Chromosome"/>
</dbReference>
<dbReference type="Pfam" id="PF00512">
    <property type="entry name" value="HisKA"/>
    <property type="match status" value="1"/>
</dbReference>
<dbReference type="FunFam" id="3.30.565.10:FF:000023">
    <property type="entry name" value="PAS domain-containing sensor histidine kinase"/>
    <property type="match status" value="1"/>
</dbReference>
<dbReference type="CDD" id="cd00075">
    <property type="entry name" value="HATPase"/>
    <property type="match status" value="1"/>
</dbReference>
<keyword evidence="12" id="KW-1133">Transmembrane helix</keyword>